<comment type="caution">
    <text evidence="1">The sequence shown here is derived from an EMBL/GenBank/DDBJ whole genome shotgun (WGS) entry which is preliminary data.</text>
</comment>
<gene>
    <name evidence="1" type="ORF">FJY86_03980</name>
</gene>
<reference evidence="1" key="1">
    <citation type="submission" date="2019-03" db="EMBL/GenBank/DDBJ databases">
        <title>Lake Tanganyika Metagenome-Assembled Genomes (MAGs).</title>
        <authorList>
            <person name="Tran P."/>
        </authorList>
    </citation>
    <scope>NUCLEOTIDE SEQUENCE</scope>
    <source>
        <strain evidence="1">M_DeepCast_50m_m2_156</strain>
    </source>
</reference>
<name>A0A8T4C7L8_9ARCH</name>
<dbReference type="AlphaFoldDB" id="A0A8T4C7L8"/>
<organism evidence="1 2">
    <name type="scientific">Candidatus Iainarchaeum sp</name>
    <dbReference type="NCBI Taxonomy" id="3101447"/>
    <lineage>
        <taxon>Archaea</taxon>
        <taxon>Candidatus Iainarchaeota</taxon>
        <taxon>Candidatus Iainarchaeia</taxon>
        <taxon>Candidatus Iainarchaeales</taxon>
        <taxon>Candidatus Iainarchaeaceae</taxon>
        <taxon>Candidatus Iainarchaeum</taxon>
    </lineage>
</organism>
<protein>
    <submittedName>
        <fullName evidence="1">Uncharacterized protein</fullName>
    </submittedName>
</protein>
<dbReference type="Proteomes" id="UP000774699">
    <property type="component" value="Unassembled WGS sequence"/>
</dbReference>
<evidence type="ECO:0000313" key="2">
    <source>
        <dbReference type="Proteomes" id="UP000774699"/>
    </source>
</evidence>
<proteinExistence type="predicted"/>
<accession>A0A8T4C7L8</accession>
<sequence length="118" mass="13467">MNRRTLAEFIVSYAITLDLKLETYLPRVLNMKEIDAYVKKSPGKSASVEELIQFLSHNELQTIIQKISSSVSPDMRSRCELVLKAYVARKVLNPKGLIVEPLQVKNLPGWKRVVGKRK</sequence>
<evidence type="ECO:0000313" key="1">
    <source>
        <dbReference type="EMBL" id="MBM3282469.1"/>
    </source>
</evidence>
<dbReference type="EMBL" id="VGJJ01000035">
    <property type="protein sequence ID" value="MBM3282469.1"/>
    <property type="molecule type" value="Genomic_DNA"/>
</dbReference>